<reference evidence="2" key="1">
    <citation type="journal article" date="2019" name="bioRxiv">
        <title>The Genome of the Zebra Mussel, Dreissena polymorpha: A Resource for Invasive Species Research.</title>
        <authorList>
            <person name="McCartney M.A."/>
            <person name="Auch B."/>
            <person name="Kono T."/>
            <person name="Mallez S."/>
            <person name="Zhang Y."/>
            <person name="Obille A."/>
            <person name="Becker A."/>
            <person name="Abrahante J.E."/>
            <person name="Garbe J."/>
            <person name="Badalamenti J.P."/>
            <person name="Herman A."/>
            <person name="Mangelson H."/>
            <person name="Liachko I."/>
            <person name="Sullivan S."/>
            <person name="Sone E.D."/>
            <person name="Koren S."/>
            <person name="Silverstein K.A.T."/>
            <person name="Beckman K.B."/>
            <person name="Gohl D.M."/>
        </authorList>
    </citation>
    <scope>NUCLEOTIDE SEQUENCE</scope>
    <source>
        <strain evidence="2">Duluth1</strain>
        <tissue evidence="2">Whole animal</tissue>
    </source>
</reference>
<dbReference type="AlphaFoldDB" id="A0A9D4FAE4"/>
<accession>A0A9D4FAE4</accession>
<organism evidence="2 3">
    <name type="scientific">Dreissena polymorpha</name>
    <name type="common">Zebra mussel</name>
    <name type="synonym">Mytilus polymorpha</name>
    <dbReference type="NCBI Taxonomy" id="45954"/>
    <lineage>
        <taxon>Eukaryota</taxon>
        <taxon>Metazoa</taxon>
        <taxon>Spiralia</taxon>
        <taxon>Lophotrochozoa</taxon>
        <taxon>Mollusca</taxon>
        <taxon>Bivalvia</taxon>
        <taxon>Autobranchia</taxon>
        <taxon>Heteroconchia</taxon>
        <taxon>Euheterodonta</taxon>
        <taxon>Imparidentia</taxon>
        <taxon>Neoheterodontei</taxon>
        <taxon>Myida</taxon>
        <taxon>Dreissenoidea</taxon>
        <taxon>Dreissenidae</taxon>
        <taxon>Dreissena</taxon>
    </lineage>
</organism>
<name>A0A9D4FAE4_DREPO</name>
<keyword evidence="3" id="KW-1185">Reference proteome</keyword>
<evidence type="ECO:0000313" key="2">
    <source>
        <dbReference type="EMBL" id="KAH3792986.1"/>
    </source>
</evidence>
<proteinExistence type="predicted"/>
<feature type="region of interest" description="Disordered" evidence="1">
    <location>
        <begin position="34"/>
        <end position="80"/>
    </location>
</feature>
<gene>
    <name evidence="2" type="ORF">DPMN_146488</name>
</gene>
<reference evidence="2" key="2">
    <citation type="submission" date="2020-11" db="EMBL/GenBank/DDBJ databases">
        <authorList>
            <person name="McCartney M.A."/>
            <person name="Auch B."/>
            <person name="Kono T."/>
            <person name="Mallez S."/>
            <person name="Becker A."/>
            <person name="Gohl D.M."/>
            <person name="Silverstein K.A.T."/>
            <person name="Koren S."/>
            <person name="Bechman K.B."/>
            <person name="Herman A."/>
            <person name="Abrahante J.E."/>
            <person name="Garbe J."/>
        </authorList>
    </citation>
    <scope>NUCLEOTIDE SEQUENCE</scope>
    <source>
        <strain evidence="2">Duluth1</strain>
        <tissue evidence="2">Whole animal</tissue>
    </source>
</reference>
<evidence type="ECO:0000256" key="1">
    <source>
        <dbReference type="SAM" id="MobiDB-lite"/>
    </source>
</evidence>
<protein>
    <submittedName>
        <fullName evidence="2">Uncharacterized protein</fullName>
    </submittedName>
</protein>
<feature type="compositionally biased region" description="Low complexity" evidence="1">
    <location>
        <begin position="42"/>
        <end position="51"/>
    </location>
</feature>
<dbReference type="EMBL" id="JAIWYP010000007">
    <property type="protein sequence ID" value="KAH3792986.1"/>
    <property type="molecule type" value="Genomic_DNA"/>
</dbReference>
<evidence type="ECO:0000313" key="3">
    <source>
        <dbReference type="Proteomes" id="UP000828390"/>
    </source>
</evidence>
<sequence length="80" mass="8990">MRKRESNTPSIPKGSLIALLKHVRTLCKDFKKEILDTLKPASSKPSSSSRGRNSRSRDKDDVPLRVPGTGSHRPRPTPEW</sequence>
<dbReference type="Proteomes" id="UP000828390">
    <property type="component" value="Unassembled WGS sequence"/>
</dbReference>
<comment type="caution">
    <text evidence="2">The sequence shown here is derived from an EMBL/GenBank/DDBJ whole genome shotgun (WGS) entry which is preliminary data.</text>
</comment>